<accession>A0AAE9L8A6</accession>
<evidence type="ECO:0000313" key="3">
    <source>
        <dbReference type="Proteomes" id="UP001055784"/>
    </source>
</evidence>
<evidence type="ECO:0000313" key="2">
    <source>
        <dbReference type="EMBL" id="URJ50686.2"/>
    </source>
</evidence>
<proteinExistence type="predicted"/>
<reference evidence="2" key="1">
    <citation type="submission" date="2022-11" db="EMBL/GenBank/DDBJ databases">
        <authorList>
            <person name="Vasilchenko N.G."/>
            <person name="Prazdnova E.V."/>
            <person name="Gorovtsov A.V."/>
            <person name="Chistyakov V.A."/>
            <person name="Pak M.L."/>
        </authorList>
    </citation>
    <scope>NUCLEOTIDE SEQUENCE</scope>
    <source>
        <strain evidence="2">R 4.5</strain>
    </source>
</reference>
<dbReference type="EMBL" id="CP097770">
    <property type="protein sequence ID" value="URJ50686.2"/>
    <property type="molecule type" value="Genomic_DNA"/>
</dbReference>
<name>A0AAE9L8A6_PAEPO</name>
<organism evidence="2 3">
    <name type="scientific">Paenibacillus polymyxa</name>
    <name type="common">Bacillus polymyxa</name>
    <dbReference type="NCBI Taxonomy" id="1406"/>
    <lineage>
        <taxon>Bacteria</taxon>
        <taxon>Bacillati</taxon>
        <taxon>Bacillota</taxon>
        <taxon>Bacilli</taxon>
        <taxon>Bacillales</taxon>
        <taxon>Paenibacillaceae</taxon>
        <taxon>Paenibacillus</taxon>
    </lineage>
</organism>
<dbReference type="Proteomes" id="UP001055784">
    <property type="component" value="Chromosome"/>
</dbReference>
<evidence type="ECO:0000259" key="1">
    <source>
        <dbReference type="Pfam" id="PF06114"/>
    </source>
</evidence>
<sequence length="148" mass="16963">MNEAASSGVEVLERPFKNLKLKGLYIDKVITINSATTQSLSEKCCTLAEEIGHYHTSVGNILDQADIRNRKQELRARQWAYQRLIPLSAIIQAHQARVKGRYEIAEFLGVTEEFLQASIDRYQQIYEIYTVCDGYLIYFDPLGVVEIF</sequence>
<dbReference type="RefSeq" id="WP_064964021.1">
    <property type="nucleotide sequence ID" value="NZ_LZEL01000097.1"/>
</dbReference>
<dbReference type="AlphaFoldDB" id="A0AAE9L8A6"/>
<feature type="domain" description="IrrE N-terminal-like" evidence="1">
    <location>
        <begin position="6"/>
        <end position="117"/>
    </location>
</feature>
<protein>
    <submittedName>
        <fullName evidence="2">ImmA/IrrE family metallo-endopeptidase</fullName>
    </submittedName>
</protein>
<dbReference type="Pfam" id="PF06114">
    <property type="entry name" value="Peptidase_M78"/>
    <property type="match status" value="1"/>
</dbReference>
<gene>
    <name evidence="2" type="ORF">MF626_000051</name>
</gene>
<dbReference type="InterPro" id="IPR010359">
    <property type="entry name" value="IrrE_HExxH"/>
</dbReference>